<feature type="region of interest" description="Disordered" evidence="2">
    <location>
        <begin position="1"/>
        <end position="39"/>
    </location>
</feature>
<dbReference type="AlphaFoldDB" id="A0A7F8QU38"/>
<name>A0A7F8QU38_LEPWE</name>
<feature type="compositionally biased region" description="Low complexity" evidence="2">
    <location>
        <begin position="1"/>
        <end position="10"/>
    </location>
</feature>
<dbReference type="GeneID" id="115941159"/>
<accession>A0A7F8QU38</accession>
<sequence>MAAAAPAAAGEDGRRRRPGAALDPQPQEGAKGEAESEELGQLRAELAGALAEMETMKAVAEVSESTKAEAVAAVQRQCQEEVASLQAILKDSISSYEAQITSLKQERLQQQRDFEEKERELGRLKQLLSRAHPLDSLEKQMEKVGVWKDVEAARVAVGQRECWRPIPRSLGAGHPTIMLGVARTSSVRSRVPALSLTGRMAGFVCLQNEGDDAGGREDSTHALGTENTA</sequence>
<dbReference type="KEGG" id="lww:115941159"/>
<dbReference type="GO" id="GO:0008083">
    <property type="term" value="F:growth factor activity"/>
    <property type="evidence" value="ECO:0007669"/>
    <property type="project" value="InterPro"/>
</dbReference>
<keyword evidence="1" id="KW-0175">Coiled coil</keyword>
<dbReference type="GO" id="GO:0006897">
    <property type="term" value="P:endocytosis"/>
    <property type="evidence" value="ECO:0007669"/>
    <property type="project" value="InterPro"/>
</dbReference>
<dbReference type="RefSeq" id="XP_030884669.1">
    <property type="nucleotide sequence ID" value="XM_031028809.1"/>
</dbReference>
<reference evidence="5" key="1">
    <citation type="submission" date="2025-08" db="UniProtKB">
        <authorList>
            <consortium name="RefSeq"/>
        </authorList>
    </citation>
    <scope>IDENTIFICATION</scope>
    <source>
        <tissue evidence="5">Liver</tissue>
    </source>
</reference>
<evidence type="ECO:0000256" key="2">
    <source>
        <dbReference type="SAM" id="MobiDB-lite"/>
    </source>
</evidence>
<protein>
    <submittedName>
        <fullName evidence="5">Rab GTPase-binding effector protein 2 isoform X1</fullName>
    </submittedName>
</protein>
<gene>
    <name evidence="5" type="primary">RABEP2</name>
</gene>
<dbReference type="PANTHER" id="PTHR31179">
    <property type="entry name" value="RAB GTPASE-BINDING EFFECTOR PROTEIN"/>
    <property type="match status" value="1"/>
</dbReference>
<evidence type="ECO:0000313" key="5">
    <source>
        <dbReference type="RefSeq" id="XP_030884669.1"/>
    </source>
</evidence>
<dbReference type="Pfam" id="PF03528">
    <property type="entry name" value="Rabaptin"/>
    <property type="match status" value="1"/>
</dbReference>
<dbReference type="InterPro" id="IPR003914">
    <property type="entry name" value="Rabaptin"/>
</dbReference>
<feature type="domain" description="Rabaptin coiled-coil" evidence="3">
    <location>
        <begin position="33"/>
        <end position="154"/>
    </location>
</feature>
<dbReference type="InterPro" id="IPR018514">
    <property type="entry name" value="Rabaptin_CC"/>
</dbReference>
<dbReference type="PANTHER" id="PTHR31179:SF6">
    <property type="entry name" value="RAB GTPASE-BINDING EFFECTOR PROTEIN 2"/>
    <property type="match status" value="1"/>
</dbReference>
<dbReference type="Proteomes" id="UP000245341">
    <property type="component" value="Unplaced"/>
</dbReference>
<keyword evidence="4" id="KW-1185">Reference proteome</keyword>
<dbReference type="OrthoDB" id="79940at2759"/>
<feature type="region of interest" description="Disordered" evidence="2">
    <location>
        <begin position="210"/>
        <end position="229"/>
    </location>
</feature>
<evidence type="ECO:0000259" key="3">
    <source>
        <dbReference type="Pfam" id="PF03528"/>
    </source>
</evidence>
<evidence type="ECO:0000256" key="1">
    <source>
        <dbReference type="SAM" id="Coils"/>
    </source>
</evidence>
<feature type="coiled-coil region" evidence="1">
    <location>
        <begin position="86"/>
        <end position="127"/>
    </location>
</feature>
<dbReference type="CTD" id="79874"/>
<evidence type="ECO:0000313" key="4">
    <source>
        <dbReference type="Proteomes" id="UP000245341"/>
    </source>
</evidence>
<dbReference type="GO" id="GO:0005096">
    <property type="term" value="F:GTPase activator activity"/>
    <property type="evidence" value="ECO:0007669"/>
    <property type="project" value="InterPro"/>
</dbReference>
<organism evidence="4 5">
    <name type="scientific">Leptonychotes weddellii</name>
    <name type="common">Weddell seal</name>
    <name type="synonym">Otaria weddellii</name>
    <dbReference type="NCBI Taxonomy" id="9713"/>
    <lineage>
        <taxon>Eukaryota</taxon>
        <taxon>Metazoa</taxon>
        <taxon>Chordata</taxon>
        <taxon>Craniata</taxon>
        <taxon>Vertebrata</taxon>
        <taxon>Euteleostomi</taxon>
        <taxon>Mammalia</taxon>
        <taxon>Eutheria</taxon>
        <taxon>Laurasiatheria</taxon>
        <taxon>Carnivora</taxon>
        <taxon>Caniformia</taxon>
        <taxon>Pinnipedia</taxon>
        <taxon>Phocidae</taxon>
        <taxon>Monachinae</taxon>
        <taxon>Lobodontini</taxon>
        <taxon>Leptonychotes</taxon>
    </lineage>
</organism>
<proteinExistence type="predicted"/>